<evidence type="ECO:0000256" key="1">
    <source>
        <dbReference type="SAM" id="SignalP"/>
    </source>
</evidence>
<reference evidence="2 3" key="1">
    <citation type="submission" date="2015-12" db="EMBL/GenBank/DDBJ databases">
        <title>The genome of Folsomia candida.</title>
        <authorList>
            <person name="Faddeeva A."/>
            <person name="Derks M.F."/>
            <person name="Anvar Y."/>
            <person name="Smit S."/>
            <person name="Van Straalen N."/>
            <person name="Roelofs D."/>
        </authorList>
    </citation>
    <scope>NUCLEOTIDE SEQUENCE [LARGE SCALE GENOMIC DNA]</scope>
    <source>
        <strain evidence="2 3">VU population</strain>
        <tissue evidence="2">Whole body</tissue>
    </source>
</reference>
<comment type="caution">
    <text evidence="2">The sequence shown here is derived from an EMBL/GenBank/DDBJ whole genome shotgun (WGS) entry which is preliminary data.</text>
</comment>
<dbReference type="AlphaFoldDB" id="A0A226DPM0"/>
<keyword evidence="3" id="KW-1185">Reference proteome</keyword>
<dbReference type="EMBL" id="LNIX01000014">
    <property type="protein sequence ID" value="OXA46784.1"/>
    <property type="molecule type" value="Genomic_DNA"/>
</dbReference>
<dbReference type="Proteomes" id="UP000198287">
    <property type="component" value="Unassembled WGS sequence"/>
</dbReference>
<keyword evidence="1" id="KW-0732">Signal</keyword>
<dbReference type="OrthoDB" id="8297682at2759"/>
<feature type="signal peptide" evidence="1">
    <location>
        <begin position="1"/>
        <end position="20"/>
    </location>
</feature>
<evidence type="ECO:0000313" key="3">
    <source>
        <dbReference type="Proteomes" id="UP000198287"/>
    </source>
</evidence>
<gene>
    <name evidence="2" type="ORF">Fcan01_18069</name>
</gene>
<name>A0A226DPM0_FOLCA</name>
<sequence length="394" mass="44155">MVGWSCSAVVFHTLVLISVARKEPRLPCHLKWVESSEGNPVPYNAVPATVVASGSVKKFIVRGYDGAGRYKVGTLHREERTAYFTIPSQNGTATQLANFDVLINEYDCDLTWVEGNKYAYFIYKLFNTSTIPLGRTSYEGTWYPGAIYSSETLTAAIDNSTELVEASDFQYLISSSAGFQLEIRDFIFEPDIFGGNPTLMGYDEIHNLSNCSITQTLTHTQSITESKTVVMSLTKTSTKTDEFSLNLALYKREETKTETYTWTNETTVKTETEITISVSREVLVPALESVVVCTAIHFIEDFQASYLAKAVYRAKSLSVSEIISELAKDNIRDLSVEKGNVVLNNYDGEFMGSIALNTQFIVSPYDGLEGCKQLVANDNQRKQMKFRQFESKFR</sequence>
<organism evidence="2 3">
    <name type="scientific">Folsomia candida</name>
    <name type="common">Springtail</name>
    <dbReference type="NCBI Taxonomy" id="158441"/>
    <lineage>
        <taxon>Eukaryota</taxon>
        <taxon>Metazoa</taxon>
        <taxon>Ecdysozoa</taxon>
        <taxon>Arthropoda</taxon>
        <taxon>Hexapoda</taxon>
        <taxon>Collembola</taxon>
        <taxon>Entomobryomorpha</taxon>
        <taxon>Isotomoidea</taxon>
        <taxon>Isotomidae</taxon>
        <taxon>Proisotominae</taxon>
        <taxon>Folsomia</taxon>
    </lineage>
</organism>
<dbReference type="SUPFAM" id="SSF56973">
    <property type="entry name" value="Aerolisin/ETX pore-forming domain"/>
    <property type="match status" value="1"/>
</dbReference>
<feature type="chain" id="PRO_5012850174" evidence="1">
    <location>
        <begin position="21"/>
        <end position="394"/>
    </location>
</feature>
<evidence type="ECO:0000313" key="2">
    <source>
        <dbReference type="EMBL" id="OXA46784.1"/>
    </source>
</evidence>
<proteinExistence type="predicted"/>
<protein>
    <submittedName>
        <fullName evidence="2">Uncharacterized protein</fullName>
    </submittedName>
</protein>
<accession>A0A226DPM0</accession>